<accession>A0A2K1QN94</accession>
<feature type="region of interest" description="Disordered" evidence="1">
    <location>
        <begin position="433"/>
        <end position="452"/>
    </location>
</feature>
<gene>
    <name evidence="2" type="ORF">CAC42_95</name>
</gene>
<dbReference type="Proteomes" id="UP000243797">
    <property type="component" value="Unassembled WGS sequence"/>
</dbReference>
<protein>
    <submittedName>
        <fullName evidence="2">Endocytosis protein end4</fullName>
    </submittedName>
</protein>
<proteinExistence type="predicted"/>
<keyword evidence="3" id="KW-1185">Reference proteome</keyword>
<evidence type="ECO:0000313" key="3">
    <source>
        <dbReference type="Proteomes" id="UP000243797"/>
    </source>
</evidence>
<sequence>MSRPFNRAIIPLTVFVLAAIALSTWFSSDIRAHITAPAQPPKVDYGPPPLPRHPLYKPERLGDPTPIIDNFPLAAGAHSHQELPPIPEWNKPPRSHVTEVTPLLIGFTRNWRLLQQTVVSYLTVGWPAEDIYIVENTGTMFANNKGQLSLQNPFYLNHTRLKTILGVNIIQTPTLLTFAQLQNFYIYTAGQHDWPHFYWSHMDVLALPDENYLDADNHTFKNLYTRTVDDLRLTLSPERRDKDGAETGRWAHTFYAYDRLTLVNRTAYEDVGLWDTMIPFYGTDCDMYERLTMGGYEQRDAANGLIYDVGSSLDDLLVLYRRGADGKGELEERGAEGYARLRQQADEMQVFKNSHEGGRNFWQGRQDGGRGEPFYRDAEGFEIGLQMTIGHGGNVMAEKWGHRGCNLRGAGLLKGSDAWRVERDWEWWDREENREERERLEKGGWDVEKQIG</sequence>
<comment type="caution">
    <text evidence="2">The sequence shown here is derived from an EMBL/GenBank/DDBJ whole genome shotgun (WGS) entry which is preliminary data.</text>
</comment>
<feature type="region of interest" description="Disordered" evidence="1">
    <location>
        <begin position="37"/>
        <end position="57"/>
    </location>
</feature>
<evidence type="ECO:0000256" key="1">
    <source>
        <dbReference type="SAM" id="MobiDB-lite"/>
    </source>
</evidence>
<dbReference type="AlphaFoldDB" id="A0A2K1QN94"/>
<dbReference type="STRING" id="2082308.A0A2K1QN94"/>
<dbReference type="EMBL" id="NKHZ01000057">
    <property type="protein sequence ID" value="PNS16595.1"/>
    <property type="molecule type" value="Genomic_DNA"/>
</dbReference>
<evidence type="ECO:0000313" key="2">
    <source>
        <dbReference type="EMBL" id="PNS16595.1"/>
    </source>
</evidence>
<reference evidence="2 3" key="1">
    <citation type="submission" date="2017-06" db="EMBL/GenBank/DDBJ databases">
        <title>Draft genome sequence of a variant of Elsinoe murrayae.</title>
        <authorList>
            <person name="Cheng Q."/>
        </authorList>
    </citation>
    <scope>NUCLEOTIDE SEQUENCE [LARGE SCALE GENOMIC DNA]</scope>
    <source>
        <strain evidence="2 3">CQ-2017a</strain>
    </source>
</reference>
<dbReference type="InParanoid" id="A0A2K1QN94"/>
<dbReference type="OrthoDB" id="3527108at2759"/>
<name>A0A2K1QN94_9PEZI</name>
<organism evidence="2 3">
    <name type="scientific">Sphaceloma murrayae</name>
    <dbReference type="NCBI Taxonomy" id="2082308"/>
    <lineage>
        <taxon>Eukaryota</taxon>
        <taxon>Fungi</taxon>
        <taxon>Dikarya</taxon>
        <taxon>Ascomycota</taxon>
        <taxon>Pezizomycotina</taxon>
        <taxon>Dothideomycetes</taxon>
        <taxon>Dothideomycetidae</taxon>
        <taxon>Myriangiales</taxon>
        <taxon>Elsinoaceae</taxon>
        <taxon>Sphaceloma</taxon>
    </lineage>
</organism>